<dbReference type="EMBL" id="QRXG01000008">
    <property type="protein sequence ID" value="RGT81963.1"/>
    <property type="molecule type" value="Genomic_DNA"/>
</dbReference>
<dbReference type="SUPFAM" id="SSF52540">
    <property type="entry name" value="P-loop containing nucleoside triphosphate hydrolases"/>
    <property type="match status" value="2"/>
</dbReference>
<dbReference type="PROSITE" id="PS50893">
    <property type="entry name" value="ABC_TRANSPORTER_2"/>
    <property type="match status" value="2"/>
</dbReference>
<dbReference type="EMBL" id="QRUJ01000009">
    <property type="protein sequence ID" value="RGR54154.1"/>
    <property type="molecule type" value="Genomic_DNA"/>
</dbReference>
<evidence type="ECO:0000256" key="2">
    <source>
        <dbReference type="ARBA" id="ARBA00022741"/>
    </source>
</evidence>
<keyword evidence="3" id="KW-0067">ATP-binding</keyword>
<evidence type="ECO:0000256" key="3">
    <source>
        <dbReference type="ARBA" id="ARBA00022840"/>
    </source>
</evidence>
<dbReference type="RefSeq" id="WP_118004069.1">
    <property type="nucleotide sequence ID" value="NZ_QRUJ01000009.1"/>
</dbReference>
<name>A0A395UXD9_9FIRM</name>
<evidence type="ECO:0000259" key="6">
    <source>
        <dbReference type="PROSITE" id="PS50893"/>
    </source>
</evidence>
<comment type="caution">
    <text evidence="7">The sequence shown here is derived from an EMBL/GenBank/DDBJ whole genome shotgun (WGS) entry which is preliminary data.</text>
</comment>
<dbReference type="Pfam" id="PF00005">
    <property type="entry name" value="ABC_tran"/>
    <property type="match status" value="2"/>
</dbReference>
<feature type="domain" description="ABC transporter" evidence="6">
    <location>
        <begin position="324"/>
        <end position="541"/>
    </location>
</feature>
<dbReference type="FunFam" id="3.40.50.300:FF:000011">
    <property type="entry name" value="Putative ABC transporter ATP-binding component"/>
    <property type="match status" value="1"/>
</dbReference>
<dbReference type="Gene3D" id="3.40.50.300">
    <property type="entry name" value="P-loop containing nucleotide triphosphate hydrolases"/>
    <property type="match status" value="2"/>
</dbReference>
<evidence type="ECO:0000313" key="10">
    <source>
        <dbReference type="Proteomes" id="UP000284296"/>
    </source>
</evidence>
<dbReference type="InterPro" id="IPR051309">
    <property type="entry name" value="ABCF_ATPase"/>
</dbReference>
<dbReference type="PANTHER" id="PTHR42855:SF2">
    <property type="entry name" value="DRUG RESISTANCE ABC TRANSPORTER,ATP-BINDING PROTEIN"/>
    <property type="match status" value="1"/>
</dbReference>
<organism evidence="7 9">
    <name type="scientific">Agathobacter rectalis</name>
    <dbReference type="NCBI Taxonomy" id="39491"/>
    <lineage>
        <taxon>Bacteria</taxon>
        <taxon>Bacillati</taxon>
        <taxon>Bacillota</taxon>
        <taxon>Clostridia</taxon>
        <taxon>Lachnospirales</taxon>
        <taxon>Lachnospiraceae</taxon>
        <taxon>Agathobacter</taxon>
    </lineage>
</organism>
<gene>
    <name evidence="7" type="primary">abc-f</name>
    <name evidence="8" type="ORF">DWX06_06755</name>
    <name evidence="7" type="ORF">DWY38_09840</name>
</gene>
<keyword evidence="4" id="KW-0175">Coiled coil</keyword>
<feature type="domain" description="ABC transporter" evidence="6">
    <location>
        <begin position="3"/>
        <end position="261"/>
    </location>
</feature>
<evidence type="ECO:0000256" key="5">
    <source>
        <dbReference type="SAM" id="MobiDB-lite"/>
    </source>
</evidence>
<dbReference type="CDD" id="cd03221">
    <property type="entry name" value="ABCF_EF-3"/>
    <property type="match status" value="2"/>
</dbReference>
<feature type="region of interest" description="Disordered" evidence="5">
    <location>
        <begin position="555"/>
        <end position="592"/>
    </location>
</feature>
<dbReference type="SMART" id="SM00382">
    <property type="entry name" value="AAA"/>
    <property type="match status" value="2"/>
</dbReference>
<dbReference type="GO" id="GO:0005524">
    <property type="term" value="F:ATP binding"/>
    <property type="evidence" value="ECO:0007669"/>
    <property type="project" value="UniProtKB-KW"/>
</dbReference>
<dbReference type="FunFam" id="3.40.50.300:FF:000309">
    <property type="entry name" value="ABC transporter ATP-binding protein"/>
    <property type="match status" value="1"/>
</dbReference>
<evidence type="ECO:0000313" key="8">
    <source>
        <dbReference type="EMBL" id="RGT81963.1"/>
    </source>
</evidence>
<evidence type="ECO:0000256" key="4">
    <source>
        <dbReference type="SAM" id="Coils"/>
    </source>
</evidence>
<sequence length="682" mass="76786">MLYQISNGAVAFGDDVILHSIDFEIRNTEKIAIVGRNGCGKTTLLKLISGEVEMEKLDSDESAFIAKAGNPEIGYLKQIAFDDPDVTLEQEVRKCFVKMDERKAELARAAAELEHDYSDEKVARYTAMEEAFKDDGGYYYEKEYEVMIRKFGFSDDERKKPIRDFSGGQQTKIAFIKLLLSKPDILLLDEPTNHLDVTTIEWLEGYLKSYPKAVVVVSHDRMFLDNVVDVVYEIEYGTARRYPGNYTNFIARKKENYDKQMKDHIAQQKEIERLQRMVTRFKGKPTKTSMAQSKQKAIDRMVIIEAPDKYDNKTFHANFQPEKETGNDVLYTSELAIGYDHPLSVVSLDLKRGEKLGILGGNGLGKSTFLKTIVGKIPALSGEYRFGTNVQIGYFDQQMAVYTSNKTVLDDFWDEYPNLTETEARNALGAFLFSGEDVFKNVNMLSGGEKVRLALCKILKTRPNVLVLDEPTNHMDIVGKETLESMLKDYKGTLIFVSHDRYFVKKVATQLLVFEDGTTNLYQFGYEQYQEKLDREAEESKNVYRGNAIFGGAISQNGSSQTGSDANRSTSQTAAAGNVGESTNANSAAQAGGMAVSSTGKAYYNPGKERSKIQKKVKKAEEDLAVKEAKLDELKAELMKPEYQSSYSKLTEIQNEINALEEEILIDMEAWEELSSQLEALG</sequence>
<dbReference type="GO" id="GO:0003677">
    <property type="term" value="F:DNA binding"/>
    <property type="evidence" value="ECO:0007669"/>
    <property type="project" value="InterPro"/>
</dbReference>
<evidence type="ECO:0000313" key="9">
    <source>
        <dbReference type="Proteomes" id="UP000266066"/>
    </source>
</evidence>
<feature type="coiled-coil region" evidence="4">
    <location>
        <begin position="610"/>
        <end position="670"/>
    </location>
</feature>
<keyword evidence="2" id="KW-0547">Nucleotide-binding</keyword>
<dbReference type="AlphaFoldDB" id="A0A395UXD9"/>
<dbReference type="Proteomes" id="UP000284296">
    <property type="component" value="Unassembled WGS sequence"/>
</dbReference>
<keyword evidence="1" id="KW-0677">Repeat</keyword>
<dbReference type="InterPro" id="IPR037118">
    <property type="entry name" value="Val-tRNA_synth_C_sf"/>
</dbReference>
<accession>A0A395UXD9</accession>
<protein>
    <submittedName>
        <fullName evidence="7">ABC-F type ribosomal protection protein</fullName>
    </submittedName>
</protein>
<reference evidence="9 10" key="1">
    <citation type="submission" date="2018-08" db="EMBL/GenBank/DDBJ databases">
        <title>A genome reference for cultivated species of the human gut microbiota.</title>
        <authorList>
            <person name="Zou Y."/>
            <person name="Xue W."/>
            <person name="Luo G."/>
        </authorList>
    </citation>
    <scope>NUCLEOTIDE SEQUENCE [LARGE SCALE GENOMIC DNA]</scope>
    <source>
        <strain evidence="8 10">AF18-16LB</strain>
        <strain evidence="7 9">AF25-15</strain>
    </source>
</reference>
<dbReference type="InterPro" id="IPR032781">
    <property type="entry name" value="ABC_tran_Xtn"/>
</dbReference>
<feature type="compositionally biased region" description="Polar residues" evidence="5">
    <location>
        <begin position="555"/>
        <end position="589"/>
    </location>
</feature>
<dbReference type="InterPro" id="IPR027417">
    <property type="entry name" value="P-loop_NTPase"/>
</dbReference>
<proteinExistence type="predicted"/>
<dbReference type="InterPro" id="IPR017871">
    <property type="entry name" value="ABC_transporter-like_CS"/>
</dbReference>
<dbReference type="PROSITE" id="PS00211">
    <property type="entry name" value="ABC_TRANSPORTER_1"/>
    <property type="match status" value="2"/>
</dbReference>
<dbReference type="InterPro" id="IPR003439">
    <property type="entry name" value="ABC_transporter-like_ATP-bd"/>
</dbReference>
<dbReference type="InterPro" id="IPR003593">
    <property type="entry name" value="AAA+_ATPase"/>
</dbReference>
<dbReference type="GO" id="GO:0016887">
    <property type="term" value="F:ATP hydrolysis activity"/>
    <property type="evidence" value="ECO:0007669"/>
    <property type="project" value="InterPro"/>
</dbReference>
<dbReference type="Proteomes" id="UP000266066">
    <property type="component" value="Unassembled WGS sequence"/>
</dbReference>
<dbReference type="Pfam" id="PF12848">
    <property type="entry name" value="ABC_tran_Xtn"/>
    <property type="match status" value="1"/>
</dbReference>
<evidence type="ECO:0000256" key="1">
    <source>
        <dbReference type="ARBA" id="ARBA00022737"/>
    </source>
</evidence>
<dbReference type="Gene3D" id="1.10.287.380">
    <property type="entry name" value="Valyl-tRNA synthetase, C-terminal domain"/>
    <property type="match status" value="1"/>
</dbReference>
<evidence type="ECO:0000313" key="7">
    <source>
        <dbReference type="EMBL" id="RGR54154.1"/>
    </source>
</evidence>
<dbReference type="PANTHER" id="PTHR42855">
    <property type="entry name" value="ABC TRANSPORTER ATP-BINDING SUBUNIT"/>
    <property type="match status" value="1"/>
</dbReference>